<name>A0A834MNG7_RHYFE</name>
<keyword evidence="2" id="KW-1185">Reference proteome</keyword>
<protein>
    <submittedName>
        <fullName evidence="1">Uncharacterized protein</fullName>
    </submittedName>
</protein>
<comment type="caution">
    <text evidence="1">The sequence shown here is derived from an EMBL/GenBank/DDBJ whole genome shotgun (WGS) entry which is preliminary data.</text>
</comment>
<dbReference type="OrthoDB" id="8192785at2759"/>
<dbReference type="EMBL" id="JAACXV010000013">
    <property type="protein sequence ID" value="KAF7287490.1"/>
    <property type="molecule type" value="Genomic_DNA"/>
</dbReference>
<dbReference type="PANTHER" id="PTHR37685">
    <property type="entry name" value="GEO11136P1-RELATED"/>
    <property type="match status" value="1"/>
</dbReference>
<dbReference type="Proteomes" id="UP000625711">
    <property type="component" value="Unassembled WGS sequence"/>
</dbReference>
<sequence>MHTTITSHTVPSTGEIIVTEVKVPHHLFIGRCTKQYPLLHQENIDIRNDGKSLISADIRINVEGNVTIMCANIYDRNKEAQAYLSYIAGGVGYNFIEFNVNTSFGNGIKFFVEIFGKYLE</sequence>
<dbReference type="Pfam" id="PF15868">
    <property type="entry name" value="MBF2"/>
    <property type="match status" value="1"/>
</dbReference>
<dbReference type="AlphaFoldDB" id="A0A834MNG7"/>
<accession>A0A834MNG7</accession>
<proteinExistence type="predicted"/>
<organism evidence="1 2">
    <name type="scientific">Rhynchophorus ferrugineus</name>
    <name type="common">Red palm weevil</name>
    <name type="synonym">Curculio ferrugineus</name>
    <dbReference type="NCBI Taxonomy" id="354439"/>
    <lineage>
        <taxon>Eukaryota</taxon>
        <taxon>Metazoa</taxon>
        <taxon>Ecdysozoa</taxon>
        <taxon>Arthropoda</taxon>
        <taxon>Hexapoda</taxon>
        <taxon>Insecta</taxon>
        <taxon>Pterygota</taxon>
        <taxon>Neoptera</taxon>
        <taxon>Endopterygota</taxon>
        <taxon>Coleoptera</taxon>
        <taxon>Polyphaga</taxon>
        <taxon>Cucujiformia</taxon>
        <taxon>Curculionidae</taxon>
        <taxon>Dryophthorinae</taxon>
        <taxon>Rhynchophorus</taxon>
    </lineage>
</organism>
<evidence type="ECO:0000313" key="1">
    <source>
        <dbReference type="EMBL" id="KAF7287490.1"/>
    </source>
</evidence>
<dbReference type="PANTHER" id="PTHR37685:SF1">
    <property type="entry name" value="GEO11136P1-RELATED"/>
    <property type="match status" value="1"/>
</dbReference>
<reference evidence="1" key="1">
    <citation type="submission" date="2020-08" db="EMBL/GenBank/DDBJ databases">
        <title>Genome sequencing and assembly of the red palm weevil Rhynchophorus ferrugineus.</title>
        <authorList>
            <person name="Dias G.B."/>
            <person name="Bergman C.M."/>
            <person name="Manee M."/>
        </authorList>
    </citation>
    <scope>NUCLEOTIDE SEQUENCE</scope>
    <source>
        <strain evidence="1">AA-2017</strain>
        <tissue evidence="1">Whole larva</tissue>
    </source>
</reference>
<dbReference type="InterPro" id="IPR031734">
    <property type="entry name" value="MBF2"/>
</dbReference>
<gene>
    <name evidence="1" type="ORF">GWI33_001453</name>
</gene>
<evidence type="ECO:0000313" key="2">
    <source>
        <dbReference type="Proteomes" id="UP000625711"/>
    </source>
</evidence>